<dbReference type="GO" id="GO:0000049">
    <property type="term" value="F:tRNA binding"/>
    <property type="evidence" value="ECO:0007669"/>
    <property type="project" value="InterPro"/>
</dbReference>
<dbReference type="InterPro" id="IPR002301">
    <property type="entry name" value="Ile-tRNA-ligase"/>
</dbReference>
<dbReference type="PANTHER" id="PTHR42780:SF1">
    <property type="entry name" value="ISOLEUCINE--TRNA LIGASE, CYTOPLASMIC"/>
    <property type="match status" value="1"/>
</dbReference>
<dbReference type="Pfam" id="PF00133">
    <property type="entry name" value="tRNA-synt_1"/>
    <property type="match status" value="1"/>
</dbReference>
<dbReference type="AlphaFoldDB" id="A0A381PAJ5"/>
<keyword evidence="4" id="KW-0067">ATP-binding</keyword>
<dbReference type="InterPro" id="IPR023586">
    <property type="entry name" value="Ile-tRNA-ligase_type2"/>
</dbReference>
<dbReference type="PANTHER" id="PTHR42780">
    <property type="entry name" value="SOLEUCYL-TRNA SYNTHETASE"/>
    <property type="match status" value="1"/>
</dbReference>
<dbReference type="GO" id="GO:0005524">
    <property type="term" value="F:ATP binding"/>
    <property type="evidence" value="ECO:0007669"/>
    <property type="project" value="UniProtKB-KW"/>
</dbReference>
<dbReference type="Pfam" id="PF08264">
    <property type="entry name" value="Anticodon_1"/>
    <property type="match status" value="1"/>
</dbReference>
<dbReference type="SUPFAM" id="SSF50677">
    <property type="entry name" value="ValRS/IleRS/LeuRS editing domain"/>
    <property type="match status" value="1"/>
</dbReference>
<dbReference type="EMBL" id="UINC01000876">
    <property type="protein sequence ID" value="SUZ62523.1"/>
    <property type="molecule type" value="Genomic_DNA"/>
</dbReference>
<dbReference type="InterPro" id="IPR002300">
    <property type="entry name" value="aa-tRNA-synth_Ia"/>
</dbReference>
<keyword evidence="6" id="KW-0030">Aminoacyl-tRNA synthetase</keyword>
<proteinExistence type="predicted"/>
<dbReference type="InterPro" id="IPR014729">
    <property type="entry name" value="Rossmann-like_a/b/a_fold"/>
</dbReference>
<keyword evidence="5" id="KW-0648">Protein biosynthesis</keyword>
<dbReference type="InterPro" id="IPR013155">
    <property type="entry name" value="M/V/L/I-tRNA-synth_anticd-bd"/>
</dbReference>
<comment type="catalytic activity">
    <reaction evidence="7">
        <text>tRNA(Ile) + L-isoleucine + ATP = L-isoleucyl-tRNA(Ile) + AMP + diphosphate</text>
        <dbReference type="Rhea" id="RHEA:11060"/>
        <dbReference type="Rhea" id="RHEA-COMP:9666"/>
        <dbReference type="Rhea" id="RHEA-COMP:9695"/>
        <dbReference type="ChEBI" id="CHEBI:30616"/>
        <dbReference type="ChEBI" id="CHEBI:33019"/>
        <dbReference type="ChEBI" id="CHEBI:58045"/>
        <dbReference type="ChEBI" id="CHEBI:78442"/>
        <dbReference type="ChEBI" id="CHEBI:78528"/>
        <dbReference type="ChEBI" id="CHEBI:456215"/>
        <dbReference type="EC" id="6.1.1.5"/>
    </reaction>
</comment>
<dbReference type="InterPro" id="IPR009008">
    <property type="entry name" value="Val/Leu/Ile-tRNA-synth_edit"/>
</dbReference>
<dbReference type="GO" id="GO:0004822">
    <property type="term" value="F:isoleucine-tRNA ligase activity"/>
    <property type="evidence" value="ECO:0007669"/>
    <property type="project" value="UniProtKB-EC"/>
</dbReference>
<dbReference type="GO" id="GO:0002161">
    <property type="term" value="F:aminoacyl-tRNA deacylase activity"/>
    <property type="evidence" value="ECO:0007669"/>
    <property type="project" value="InterPro"/>
</dbReference>
<name>A0A381PAJ5_9ZZZZ</name>
<dbReference type="PRINTS" id="PR00984">
    <property type="entry name" value="TRNASYNTHILE"/>
</dbReference>
<accession>A0A381PAJ5</accession>
<evidence type="ECO:0000256" key="1">
    <source>
        <dbReference type="ARBA" id="ARBA00013165"/>
    </source>
</evidence>
<dbReference type="InterPro" id="IPR033709">
    <property type="entry name" value="Anticodon_Ile_ABEc"/>
</dbReference>
<sequence length="1095" mass="127830">MSIKKENSKADFISIEHDILNFWEKNDIFQKLIKQNSKGKKWSFLDGPITANNPMGVHHAWGRTLKDVYQRYKAMNGYQLRYQNGFDCQGLWVEVEVEKELGIKSKKEVEDLGIEKFVNLCKKRVQKYSEIQTDQSKRLGYWMDWDNSYYTMSDDNNYAIWSFLKKLFEKDKIYRGTDVVPWSGRSGTSYSQMEIIEGRKLTVHKGVFVKFPLKNHKNENLLIWTTTPWTLSSNIAVAINTKLNYAKISIPDGSIYYVAENNLKFQRLAKEFSEKKNWVKGIPKLKTLDQIFKERGGYKIIEVLKGKDMLGWNYEGPYDHLDAQNNNGGYPNVNVELEKKGVNAVQCHVIVDGGKDSEGNDMVIEGEGTGIVHMAGGCGSIDNKICKKNGFVEISPIDNQANFVEGFDFLSGLNATDEKTSEKILQDLKKRNLLLYAEDYPHVYPHCWRSGDELVFKQVNEWYINMDWRDRIKNVVDEADWIPEWGSDSEHNWLDNMGDWMISKKRFWGLALPIWTFEDGSFYVVGSKEELEKLAVEGWDKFKGNSPHRPWIDYVKIKHPETGLVGIRIEDVGNPWLDAGIVPFSTLGYFDNNEYWKEWFPADFITECFPGQFRNWFYSLLAMSSFLEDKAPFKTLLGHALVKDEDGKEMHKTAGNAIWFDDAAEKMGVDVMRWMYIRQNVENNLLFGYSKADDVRKRLINFWNIYSFFCTYANVDKFEPDTQKINPKDYTLLDKWIIAKVNLLIKESSIHYDRFEADKLLKKIELFIDDLSNWYIRRNRRRFWKSENDKDKFVAYQTLYEVLLSVIKILSPILPFVTEHMYKNISKEKCESVHLSPYPDFDEKKIGSELLKKVDVLKKVMEGGRAARKKANVKVRQPLSEIKIYENDSNIAEFIMNQKEIILDELNIKKITITDQIEMMGSFTIKPNFKTLSSKFGENMQEIVKIISTMDEYSTIKKYLHNEKLFSEDFDIINEDIIVQIKGAKGEEAFFSNNVIISINTEIDDDLKTEGLVREVIRHIQIMRKEANFDVDDRIILSNNFSDEIASAIEKHKQYFMNEILCTDIVDKLENSDYNSLFSYEKNDFSIFIKKQENK</sequence>
<dbReference type="SUPFAM" id="SSF47323">
    <property type="entry name" value="Anticodon-binding domain of a subclass of class I aminoacyl-tRNA synthetases"/>
    <property type="match status" value="1"/>
</dbReference>
<protein>
    <recommendedName>
        <fullName evidence="1">isoleucine--tRNA ligase</fullName>
        <ecNumber evidence="1">6.1.1.5</ecNumber>
    </recommendedName>
</protein>
<dbReference type="InterPro" id="IPR009080">
    <property type="entry name" value="tRNAsynth_Ia_anticodon-bd"/>
</dbReference>
<evidence type="ECO:0000259" key="8">
    <source>
        <dbReference type="Pfam" id="PF00133"/>
    </source>
</evidence>
<evidence type="ECO:0000256" key="6">
    <source>
        <dbReference type="ARBA" id="ARBA00023146"/>
    </source>
</evidence>
<dbReference type="SUPFAM" id="SSF52374">
    <property type="entry name" value="Nucleotidylyl transferase"/>
    <property type="match status" value="1"/>
</dbReference>
<reference evidence="10" key="1">
    <citation type="submission" date="2018-05" db="EMBL/GenBank/DDBJ databases">
        <authorList>
            <person name="Lanie J.A."/>
            <person name="Ng W.-L."/>
            <person name="Kazmierczak K.M."/>
            <person name="Andrzejewski T.M."/>
            <person name="Davidsen T.M."/>
            <person name="Wayne K.J."/>
            <person name="Tettelin H."/>
            <person name="Glass J.I."/>
            <person name="Rusch D."/>
            <person name="Podicherti R."/>
            <person name="Tsui H.-C.T."/>
            <person name="Winkler M.E."/>
        </authorList>
    </citation>
    <scope>NUCLEOTIDE SEQUENCE</scope>
</reference>
<organism evidence="10">
    <name type="scientific">marine metagenome</name>
    <dbReference type="NCBI Taxonomy" id="408172"/>
    <lineage>
        <taxon>unclassified sequences</taxon>
        <taxon>metagenomes</taxon>
        <taxon>ecological metagenomes</taxon>
    </lineage>
</organism>
<feature type="domain" description="Aminoacyl-tRNA synthetase class Ia" evidence="8">
    <location>
        <begin position="19"/>
        <end position="680"/>
    </location>
</feature>
<dbReference type="NCBIfam" id="TIGR00392">
    <property type="entry name" value="ileS"/>
    <property type="match status" value="1"/>
</dbReference>
<dbReference type="Pfam" id="PF19302">
    <property type="entry name" value="DUF5915"/>
    <property type="match status" value="1"/>
</dbReference>
<feature type="domain" description="Methionyl/Valyl/Leucyl/Isoleucyl-tRNA synthetase anticodon-binding" evidence="9">
    <location>
        <begin position="734"/>
        <end position="881"/>
    </location>
</feature>
<keyword evidence="2" id="KW-0436">Ligase</keyword>
<evidence type="ECO:0000256" key="3">
    <source>
        <dbReference type="ARBA" id="ARBA00022741"/>
    </source>
</evidence>
<evidence type="ECO:0000313" key="10">
    <source>
        <dbReference type="EMBL" id="SUZ62523.1"/>
    </source>
</evidence>
<evidence type="ECO:0000256" key="7">
    <source>
        <dbReference type="ARBA" id="ARBA00048359"/>
    </source>
</evidence>
<dbReference type="GO" id="GO:0006428">
    <property type="term" value="P:isoleucyl-tRNA aminoacylation"/>
    <property type="evidence" value="ECO:0007669"/>
    <property type="project" value="InterPro"/>
</dbReference>
<gene>
    <name evidence="10" type="ORF">METZ01_LOCUS15377</name>
</gene>
<evidence type="ECO:0000256" key="2">
    <source>
        <dbReference type="ARBA" id="ARBA00022598"/>
    </source>
</evidence>
<evidence type="ECO:0000256" key="4">
    <source>
        <dbReference type="ARBA" id="ARBA00022840"/>
    </source>
</evidence>
<dbReference type="EC" id="6.1.1.5" evidence="1"/>
<dbReference type="Gene3D" id="1.10.730.10">
    <property type="entry name" value="Isoleucyl-tRNA Synthetase, Domain 1"/>
    <property type="match status" value="1"/>
</dbReference>
<dbReference type="CDD" id="cd07961">
    <property type="entry name" value="Anticodon_Ia_Ile_ABEc"/>
    <property type="match status" value="1"/>
</dbReference>
<evidence type="ECO:0000256" key="5">
    <source>
        <dbReference type="ARBA" id="ARBA00022917"/>
    </source>
</evidence>
<keyword evidence="3" id="KW-0547">Nucleotide-binding</keyword>
<dbReference type="Gene3D" id="3.40.50.620">
    <property type="entry name" value="HUPs"/>
    <property type="match status" value="2"/>
</dbReference>
<evidence type="ECO:0000259" key="9">
    <source>
        <dbReference type="Pfam" id="PF08264"/>
    </source>
</evidence>